<feature type="region of interest" description="Disordered" evidence="1">
    <location>
        <begin position="45"/>
        <end position="77"/>
    </location>
</feature>
<name>A0ABQ7J4U6_9APIC</name>
<proteinExistence type="predicted"/>
<feature type="non-terminal residue" evidence="2">
    <location>
        <position position="250"/>
    </location>
</feature>
<sequence>MNPPFAPPPVYPGHTFPQLPVEPYQDLFYPYNHCPQQNSCLLSRSDRERYEKESQAKQERERKEQEKQQMEMEAKKRRELREKFKDGTFSSLPGVYDYICNEEISYKGLCEKIYNMRIGKLRLIAALLDLNGWIFAKKLLNHMIKNLSCTPYYNFPVYHSMKEFIKWLITPILHLTKGAASQFICTTFDSSTQRYHRCASKLEQTNFEGTFRPSKRGRPSFDPATMPLHRMGLMLPPVELQANEEEAMAG</sequence>
<evidence type="ECO:0000313" key="2">
    <source>
        <dbReference type="EMBL" id="KAF8818098.1"/>
    </source>
</evidence>
<gene>
    <name evidence="2" type="ORF">IE077_002189</name>
</gene>
<keyword evidence="3" id="KW-1185">Reference proteome</keyword>
<organism evidence="2 3">
    <name type="scientific">Cardiosporidium cionae</name>
    <dbReference type="NCBI Taxonomy" id="476202"/>
    <lineage>
        <taxon>Eukaryota</taxon>
        <taxon>Sar</taxon>
        <taxon>Alveolata</taxon>
        <taxon>Apicomplexa</taxon>
        <taxon>Aconoidasida</taxon>
        <taxon>Nephromycida</taxon>
        <taxon>Cardiosporidium</taxon>
    </lineage>
</organism>
<evidence type="ECO:0000256" key="1">
    <source>
        <dbReference type="SAM" id="MobiDB-lite"/>
    </source>
</evidence>
<dbReference type="EMBL" id="JADAQX010001106">
    <property type="protein sequence ID" value="KAF8818098.1"/>
    <property type="molecule type" value="Genomic_DNA"/>
</dbReference>
<dbReference type="Proteomes" id="UP000823046">
    <property type="component" value="Unassembled WGS sequence"/>
</dbReference>
<comment type="caution">
    <text evidence="2">The sequence shown here is derived from an EMBL/GenBank/DDBJ whole genome shotgun (WGS) entry which is preliminary data.</text>
</comment>
<accession>A0ABQ7J4U6</accession>
<protein>
    <submittedName>
        <fullName evidence="2">Uncharacterized protein</fullName>
    </submittedName>
</protein>
<reference evidence="2 3" key="1">
    <citation type="journal article" date="2020" name="bioRxiv">
        <title>Metabolic contributions of an alphaproteobacterial endosymbiont in the apicomplexan Cardiosporidium cionae.</title>
        <authorList>
            <person name="Hunter E.S."/>
            <person name="Paight C.J."/>
            <person name="Lane C.E."/>
        </authorList>
    </citation>
    <scope>NUCLEOTIDE SEQUENCE [LARGE SCALE GENOMIC DNA]</scope>
    <source>
        <strain evidence="2">ESH_2018</strain>
    </source>
</reference>
<evidence type="ECO:0000313" key="3">
    <source>
        <dbReference type="Proteomes" id="UP000823046"/>
    </source>
</evidence>